<keyword evidence="3 7" id="KW-0813">Transport</keyword>
<dbReference type="PANTHER" id="PTHR23306:SF3">
    <property type="entry name" value="TUMOR SUPPRESSOR PROTEIN 101"/>
    <property type="match status" value="1"/>
</dbReference>
<evidence type="ECO:0000259" key="10">
    <source>
        <dbReference type="PROSITE" id="PS51322"/>
    </source>
</evidence>
<feature type="compositionally biased region" description="Polar residues" evidence="8">
    <location>
        <begin position="153"/>
        <end position="162"/>
    </location>
</feature>
<evidence type="ECO:0000256" key="7">
    <source>
        <dbReference type="PROSITE-ProRule" id="PRU00644"/>
    </source>
</evidence>
<evidence type="ECO:0000313" key="11">
    <source>
        <dbReference type="EMBL" id="JAP40844.1"/>
    </source>
</evidence>
<keyword evidence="6" id="KW-0175">Coiled coil</keyword>
<dbReference type="GO" id="GO:0043130">
    <property type="term" value="F:ubiquitin binding"/>
    <property type="evidence" value="ECO:0007669"/>
    <property type="project" value="TreeGrafter"/>
</dbReference>
<feature type="domain" description="SB" evidence="9">
    <location>
        <begin position="335"/>
        <end position="402"/>
    </location>
</feature>
<protein>
    <submittedName>
        <fullName evidence="11">Tumor susceptibility gene 101 protein</fullName>
    </submittedName>
</protein>
<dbReference type="InterPro" id="IPR016135">
    <property type="entry name" value="UBQ-conjugating_enzyme/RWD"/>
</dbReference>
<dbReference type="Pfam" id="PF09454">
    <property type="entry name" value="Vps23_core"/>
    <property type="match status" value="1"/>
</dbReference>
<organism evidence="11">
    <name type="scientific">Schistocephalus solidus</name>
    <name type="common">Tapeworm</name>
    <dbReference type="NCBI Taxonomy" id="70667"/>
    <lineage>
        <taxon>Eukaryota</taxon>
        <taxon>Metazoa</taxon>
        <taxon>Spiralia</taxon>
        <taxon>Lophotrochozoa</taxon>
        <taxon>Platyhelminthes</taxon>
        <taxon>Cestoda</taxon>
        <taxon>Eucestoda</taxon>
        <taxon>Diphyllobothriidea</taxon>
        <taxon>Diphyllobothriidae</taxon>
        <taxon>Schistocephalus</taxon>
    </lineage>
</organism>
<sequence length="402" mass="44340">MFAGSSTLRRGLANYKHKEAARSDIEAAARAYPSLPVKFQSFTFDDGTTCDLLSLDGTLPVTYSGHTYNIPVAIFFLSAHPHMPPMVYVRPTSSMEIKTGKHVDVSGRVFLPYLSNWKHSQSNTVQLLHLLREAFGQNPPVYAKQPARPPPTSNVGQPSIGFQTYPATQAPTPPNGYPSYYPQPGSAWSGAAQMPTIPSSSTPPIGMPMMPAPSPPTVGAGLFPQPAYGAISTGDPVLLSLRSAVAEKLHRQQQKMVQRLTCEIEALDATDRDLNAGREKLDMYRAQIASELTQVKQITSDLEKKTHELREAYHKLKKEEENGQMNFDDVVSATAPVYRQLVDAFAEEQAIDDVIYYLGQALHQKVIDLDVFLKTVRAQSRRQFMLRATVLECRKAAGLPPV</sequence>
<feature type="region of interest" description="Disordered" evidence="8">
    <location>
        <begin position="143"/>
        <end position="166"/>
    </location>
</feature>
<dbReference type="InterPro" id="IPR008883">
    <property type="entry name" value="UEV_N"/>
</dbReference>
<dbReference type="Gene3D" id="3.10.110.10">
    <property type="entry name" value="Ubiquitin Conjugating Enzyme"/>
    <property type="match status" value="1"/>
</dbReference>
<dbReference type="InterPro" id="IPR017916">
    <property type="entry name" value="SB_dom"/>
</dbReference>
<evidence type="ECO:0000256" key="4">
    <source>
        <dbReference type="ARBA" id="ARBA00022753"/>
    </source>
</evidence>
<dbReference type="Gene3D" id="6.10.140.820">
    <property type="match status" value="1"/>
</dbReference>
<evidence type="ECO:0000256" key="3">
    <source>
        <dbReference type="ARBA" id="ARBA00022448"/>
    </source>
</evidence>
<proteinExistence type="inferred from homology"/>
<dbReference type="SUPFAM" id="SSF54495">
    <property type="entry name" value="UBC-like"/>
    <property type="match status" value="1"/>
</dbReference>
<gene>
    <name evidence="11" type="primary">TS101</name>
    <name evidence="11" type="ORF">TR133621</name>
</gene>
<evidence type="ECO:0000256" key="5">
    <source>
        <dbReference type="ARBA" id="ARBA00022927"/>
    </source>
</evidence>
<dbReference type="AlphaFoldDB" id="A0A0X3NLN7"/>
<evidence type="ECO:0000256" key="6">
    <source>
        <dbReference type="ARBA" id="ARBA00023054"/>
    </source>
</evidence>
<accession>A0A0X3NLN7</accession>
<dbReference type="Gene3D" id="6.10.250.370">
    <property type="match status" value="1"/>
</dbReference>
<dbReference type="GO" id="GO:0000813">
    <property type="term" value="C:ESCRT I complex"/>
    <property type="evidence" value="ECO:0007669"/>
    <property type="project" value="TreeGrafter"/>
</dbReference>
<dbReference type="Pfam" id="PF05743">
    <property type="entry name" value="UEV"/>
    <property type="match status" value="1"/>
</dbReference>
<keyword evidence="5 7" id="KW-0653">Protein transport</keyword>
<evidence type="ECO:0000256" key="1">
    <source>
        <dbReference type="ARBA" id="ARBA00004177"/>
    </source>
</evidence>
<evidence type="ECO:0000259" key="9">
    <source>
        <dbReference type="PROSITE" id="PS51312"/>
    </source>
</evidence>
<dbReference type="InterPro" id="IPR052070">
    <property type="entry name" value="ESCRT-I_UEV_domain"/>
</dbReference>
<comment type="subcellular location">
    <subcellularLocation>
        <location evidence="1">Endosome</location>
    </subcellularLocation>
</comment>
<dbReference type="PROSITE" id="PS51322">
    <property type="entry name" value="UEV"/>
    <property type="match status" value="1"/>
</dbReference>
<feature type="domain" description="UEV" evidence="10">
    <location>
        <begin position="2"/>
        <end position="145"/>
    </location>
</feature>
<dbReference type="SUPFAM" id="SSF140111">
    <property type="entry name" value="Endosomal sorting complex assembly domain"/>
    <property type="match status" value="1"/>
</dbReference>
<evidence type="ECO:0000256" key="8">
    <source>
        <dbReference type="SAM" id="MobiDB-lite"/>
    </source>
</evidence>
<dbReference type="GO" id="GO:0015031">
    <property type="term" value="P:protein transport"/>
    <property type="evidence" value="ECO:0007669"/>
    <property type="project" value="UniProtKB-UniRule"/>
</dbReference>
<dbReference type="PANTHER" id="PTHR23306">
    <property type="entry name" value="TUMOR SUSCEPTIBILITY GENE 101 PROTEIN-RELATED"/>
    <property type="match status" value="1"/>
</dbReference>
<reference evidence="11" key="1">
    <citation type="submission" date="2016-01" db="EMBL/GenBank/DDBJ databases">
        <title>Reference transcriptome for the parasite Schistocephalus solidus: insights into the molecular evolution of parasitism.</title>
        <authorList>
            <person name="Hebert F.O."/>
            <person name="Grambauer S."/>
            <person name="Barber I."/>
            <person name="Landry C.R."/>
            <person name="Aubin-Horth N."/>
        </authorList>
    </citation>
    <scope>NUCLEOTIDE SEQUENCE</scope>
</reference>
<evidence type="ECO:0000256" key="2">
    <source>
        <dbReference type="ARBA" id="ARBA00009594"/>
    </source>
</evidence>
<dbReference type="GO" id="GO:0008333">
    <property type="term" value="P:endosome to lysosome transport"/>
    <property type="evidence" value="ECO:0007669"/>
    <property type="project" value="TreeGrafter"/>
</dbReference>
<dbReference type="EMBL" id="GEEE01022381">
    <property type="protein sequence ID" value="JAP40844.1"/>
    <property type="molecule type" value="Transcribed_RNA"/>
</dbReference>
<comment type="similarity">
    <text evidence="2">Belongs to the ubiquitin-conjugating enzyme family. UEV subfamily.</text>
</comment>
<dbReference type="PROSITE" id="PS51312">
    <property type="entry name" value="SB"/>
    <property type="match status" value="1"/>
</dbReference>
<dbReference type="CDD" id="cd11685">
    <property type="entry name" value="UEV_TSG101-like"/>
    <property type="match status" value="1"/>
</dbReference>
<dbReference type="InterPro" id="IPR037202">
    <property type="entry name" value="ESCRT_assembly_dom"/>
</dbReference>
<keyword evidence="4" id="KW-0967">Endosome</keyword>
<name>A0A0X3NLN7_SCHSO</name>